<keyword evidence="2" id="KW-0964">Secreted</keyword>
<dbReference type="Pfam" id="PF25023">
    <property type="entry name" value="TEN_YD-shell"/>
    <property type="match status" value="2"/>
</dbReference>
<dbReference type="NCBIfam" id="TIGR03696">
    <property type="entry name" value="Rhs_assc_core"/>
    <property type="match status" value="1"/>
</dbReference>
<dbReference type="NCBIfam" id="TIGR01643">
    <property type="entry name" value="YD_repeat_2x"/>
    <property type="match status" value="4"/>
</dbReference>
<dbReference type="PANTHER" id="PTHR32305">
    <property type="match status" value="1"/>
</dbReference>
<evidence type="ECO:0000256" key="6">
    <source>
        <dbReference type="SAM" id="SignalP"/>
    </source>
</evidence>
<dbReference type="Gene3D" id="3.90.930.1">
    <property type="match status" value="1"/>
</dbReference>
<keyword evidence="11" id="KW-1185">Reference proteome</keyword>
<keyword evidence="4" id="KW-0677">Repeat</keyword>
<feature type="region of interest" description="Disordered" evidence="5">
    <location>
        <begin position="47"/>
        <end position="67"/>
    </location>
</feature>
<evidence type="ECO:0000256" key="4">
    <source>
        <dbReference type="ARBA" id="ARBA00022737"/>
    </source>
</evidence>
<evidence type="ECO:0000313" key="10">
    <source>
        <dbReference type="EMBL" id="KZE67993.1"/>
    </source>
</evidence>
<protein>
    <recommendedName>
        <fullName evidence="12">DNRLRE domain-containing protein</fullName>
    </recommendedName>
</protein>
<evidence type="ECO:0000313" key="11">
    <source>
        <dbReference type="Proteomes" id="UP000076567"/>
    </source>
</evidence>
<dbReference type="GO" id="GO:0005576">
    <property type="term" value="C:extracellular region"/>
    <property type="evidence" value="ECO:0007669"/>
    <property type="project" value="UniProtKB-SubCell"/>
</dbReference>
<feature type="chain" id="PRO_5007863632" description="DNRLRE domain-containing protein" evidence="6">
    <location>
        <begin position="28"/>
        <end position="2187"/>
    </location>
</feature>
<organism evidence="10 11">
    <name type="scientific">Fictibacillus phosphorivorans</name>
    <dbReference type="NCBI Taxonomy" id="1221500"/>
    <lineage>
        <taxon>Bacteria</taxon>
        <taxon>Bacillati</taxon>
        <taxon>Bacillota</taxon>
        <taxon>Bacilli</taxon>
        <taxon>Bacillales</taxon>
        <taxon>Fictibacillaceae</taxon>
        <taxon>Fictibacillus</taxon>
    </lineage>
</organism>
<dbReference type="OrthoDB" id="1432909at2"/>
<dbReference type="InterPro" id="IPR006530">
    <property type="entry name" value="YD"/>
</dbReference>
<dbReference type="Pfam" id="PF24517">
    <property type="entry name" value="CBM96"/>
    <property type="match status" value="1"/>
</dbReference>
<reference evidence="11" key="1">
    <citation type="submission" date="2016-01" db="EMBL/GenBank/DDBJ databases">
        <title>Draft genome of Chromobacterium sp. F49.</title>
        <authorList>
            <person name="Hong K.W."/>
        </authorList>
    </citation>
    <scope>NUCLEOTIDE SEQUENCE [LARGE SCALE GENOMIC DNA]</scope>
    <source>
        <strain evidence="11">P7IIIA</strain>
    </source>
</reference>
<feature type="signal peptide" evidence="6">
    <location>
        <begin position="1"/>
        <end position="27"/>
    </location>
</feature>
<comment type="caution">
    <text evidence="10">The sequence shown here is derived from an EMBL/GenBank/DDBJ whole genome shotgun (WGS) entry which is preliminary data.</text>
</comment>
<proteinExistence type="predicted"/>
<sequence length="2187" mass="243938">MVFYKKCLIWLMALLLVLSSVPSYPKAKTNEKNSSIGISSNKDKVDSKVVPESKKSKKREIVKQRTDKSKVYDNGDGTFTKKVYFEPVHRKEDGEWKEISSVLTDENKYGIETENTWINAVFNKKMEDGEYATFSFGDESISFSILEAAGSNKKADVKDVKPSHKGNELFHKGIFPGVNLRNLTFDQSVKEDIVLDSYKGFNTFTFKLNTSLEAKEQKNGSIAFYKKGNTDPIFVLPKPYMTDSNIDKTTFDSVRSENVHYTLTKEDNGYFLTVTADDKWLKDPARKYPVYIDPTTSIETNGDAFVTDRYKDNNYGTKDKKWSPSLNQYALSVGYTSGTGTNNTFLQQDIGALKGAIVESAELNVYVTQAYDSTIKNGLWLDRVSGTWEPNTLTWNNKPSSVNIGSVTVGQDQWAKFNVLTTVKEWLDGTRPNYGFKLHANNNGETFWKKVVSGDNVNYKPFISVTYSYNTPAAPTVDAKSNGPGSNSGYLYLNWDKVAGATGYKIHIYNGVTYDKVTVGDVSSWSTKGKNLWPTEAQTTKGEYQLRIADKDGGEFAFNPMPVYKAAERDGGLYANRRNYVVRVSGIFPGGESLPSAGVLPFMPMETPHTPTGRPYPNEQSEKSGYVNLEWKPTPDAAGYKIFMFNGKDYEEVDNVPATQTSWTTQNKGIWPTAAQITQSSGVVKLNTVKNGTKGQGTELAIDPSPVYNKAASGYEGKMNYWFRIQAYSNNSHPESAISYAYMPTMPGADPFLGMEDYWTGIGVENGTVNAATGNLIISKTDVSISGRGPGLSIGRTYNSKSTAIGLFGRGWHSEAEMKMVANGNEVKFTDEDGTIHRFLKQADNSYQPPTGVYLELQETTNDYILTSKDQSKIYFDKLTGNVLKMVDGHGNTTSYTFTNNKLQTIKDASGRTLTFEYNPEGYVSKIIDPKTRITSYQYQGEQLASVTNPHGEETRYEYDGSGFLLKLIEPTDTADVPVSTTYTYDEETDNRIKTIKNPKGKITSLEYDFTNRKLTVIDPKLNKTSYEFNPAANPIKMVKDAEGLKLTTTYLYEGNNLKESRDPKDQGATAATESYQYDVEGNVTSATDSYGTESYSYNNNNDVTSITDTEGDVTLIAYDGLNAVSETDLAGKSSSVAKYDAYGNLTQSSVELGTANNELVNNSFEAGLASWVQVVSLDTGTTSADSSNSYKKLGGEKSIKISPKSSSIGNEFGYIALTQVVPSSPDTTYSLSGLIKTVDLKNANAYFNIQFIDPTGKAISYLSNRYSGLTGTKDWTARQLTFKTPANTANIKVFLEVDHNSNTTSGSAWFDAIQLEKSEVSSSYNPLINSSFEMDLTNWTGTGGIIDTQRFEGNKSLRYTRTSTSQADNQYTQTIVVGQKFGDEPLTLTLTGLSKSQNVVNNSSSEPNTDYSLLAKVFYTDGTSEDFYAKFPIGTQEWNRSAVKITNNQQKLIEHIDVLPIFRKGNTGIVWFDAIRLLEGNVLSKQTYDPSGNYVIESEDEMGRTTSSSFDEVGRLLEEVNPKGIKKTFKYDASDRLTELLLSNNTKIIYDYNKNGSMTSKTIVSASDNKTQKFEYMNDVNEQLVQVTDPLSNVTKYDYDDNGNLKQAELPNGKTIEWKYDGADRLHQILRDGTIRFEFGYDTNGNEISVNDIATPFIKNRVFDKQNRVTSITERGGKVDWTYPTDSDKLQSVSITHGTSLETRSFVYNELDQNTLVKDGTLTYRFNYDERGNVRTYTAANGSGATFNYDDAGQVTNLSVGTASGENILSERYTYDKNGNRTKIVGADGTSTLYEYDSFDELTKETLPDGTIFDYLYDGFGNRTKVTKTSGSQTSETISEFNDANQLVKFGSETITYDENGNRKSDARFNYEWNAADQLVAVIKKGETWPFATYEYDENGRRIQKVVNGEVTNYFYNGDGLNVLYETDGNNNVVRSYIYSESGQLVALKKGTEVYNYHYNAHGDVIALTNTQGIKVASYSYDAWGNILNEQVDLVVNDNPYKYARYRYDSETGLYYLMARYYNSKQGVFLSIDAYPGNENDKLSQNGYIYTNNNPVIFIDPDGNKHVYARGSDFGSGPIAGGFRGTRLGKWVTVSKNKNWTRHYGSMDSFLKKNGYTVGPAKNTFDMQKKIVYKKGKPVGEIHIGQPQYIGNNTRNGMTGSIYPTHYQKYKTGTKQLSNNHIYFKP</sequence>
<keyword evidence="3 6" id="KW-0732">Signal</keyword>
<feature type="domain" description="Carbohydrate-binding module family 96" evidence="8">
    <location>
        <begin position="295"/>
        <end position="445"/>
    </location>
</feature>
<feature type="domain" description="Teneurin-like YD-shell" evidence="9">
    <location>
        <begin position="901"/>
        <end position="1059"/>
    </location>
</feature>
<evidence type="ECO:0008006" key="12">
    <source>
        <dbReference type="Google" id="ProtNLM"/>
    </source>
</evidence>
<feature type="domain" description="Teneurin-like YD-shell" evidence="9">
    <location>
        <begin position="1488"/>
        <end position="2057"/>
    </location>
</feature>
<accession>A0A165NWW4</accession>
<name>A0A165NWW4_9BACL</name>
<dbReference type="Pfam" id="PF20148">
    <property type="entry name" value="DUF6531"/>
    <property type="match status" value="1"/>
</dbReference>
<dbReference type="Gene3D" id="2.60.120.260">
    <property type="entry name" value="Galactose-binding domain-like"/>
    <property type="match status" value="1"/>
</dbReference>
<evidence type="ECO:0000259" key="9">
    <source>
        <dbReference type="Pfam" id="PF25023"/>
    </source>
</evidence>
<dbReference type="InterPro" id="IPR022385">
    <property type="entry name" value="Rhs_assc_core"/>
</dbReference>
<dbReference type="PANTHER" id="PTHR32305:SF17">
    <property type="entry name" value="TRNA NUCLEASE WAPA"/>
    <property type="match status" value="1"/>
</dbReference>
<dbReference type="InterPro" id="IPR045351">
    <property type="entry name" value="DUF6531"/>
</dbReference>
<dbReference type="InterPro" id="IPR056823">
    <property type="entry name" value="TEN-like_YD-shell"/>
</dbReference>
<dbReference type="NCBIfam" id="NF033679">
    <property type="entry name" value="DNRLRE_dom"/>
    <property type="match status" value="1"/>
</dbReference>
<evidence type="ECO:0000256" key="1">
    <source>
        <dbReference type="ARBA" id="ARBA00004613"/>
    </source>
</evidence>
<dbReference type="Gene3D" id="2.180.10.10">
    <property type="entry name" value="RHS repeat-associated core"/>
    <property type="match status" value="2"/>
</dbReference>
<dbReference type="InterPro" id="IPR055372">
    <property type="entry name" value="CBM96"/>
</dbReference>
<gene>
    <name evidence="10" type="ORF">AWM68_17635</name>
</gene>
<dbReference type="Proteomes" id="UP000076567">
    <property type="component" value="Unassembled WGS sequence"/>
</dbReference>
<evidence type="ECO:0000256" key="5">
    <source>
        <dbReference type="SAM" id="MobiDB-lite"/>
    </source>
</evidence>
<comment type="subcellular location">
    <subcellularLocation>
        <location evidence="1">Secreted</location>
    </subcellularLocation>
</comment>
<dbReference type="InterPro" id="IPR050708">
    <property type="entry name" value="T6SS_VgrG/RHS"/>
</dbReference>
<feature type="domain" description="DUF6531" evidence="7">
    <location>
        <begin position="768"/>
        <end position="839"/>
    </location>
</feature>
<evidence type="ECO:0000256" key="3">
    <source>
        <dbReference type="ARBA" id="ARBA00022729"/>
    </source>
</evidence>
<dbReference type="RefSeq" id="WP_066238494.1">
    <property type="nucleotide sequence ID" value="NZ_LRFC01000006.1"/>
</dbReference>
<dbReference type="EMBL" id="LRFC01000006">
    <property type="protein sequence ID" value="KZE67993.1"/>
    <property type="molecule type" value="Genomic_DNA"/>
</dbReference>
<evidence type="ECO:0000259" key="8">
    <source>
        <dbReference type="Pfam" id="PF24517"/>
    </source>
</evidence>
<evidence type="ECO:0000256" key="2">
    <source>
        <dbReference type="ARBA" id="ARBA00022525"/>
    </source>
</evidence>
<evidence type="ECO:0000259" key="7">
    <source>
        <dbReference type="Pfam" id="PF20148"/>
    </source>
</evidence>
<dbReference type="Gene3D" id="2.60.120.970">
    <property type="match status" value="1"/>
</dbReference>